<organism evidence="1 2">
    <name type="scientific">Dechloromonas hankyongensis</name>
    <dbReference type="NCBI Taxonomy" id="2908002"/>
    <lineage>
        <taxon>Bacteria</taxon>
        <taxon>Pseudomonadati</taxon>
        <taxon>Pseudomonadota</taxon>
        <taxon>Betaproteobacteria</taxon>
        <taxon>Rhodocyclales</taxon>
        <taxon>Azonexaceae</taxon>
        <taxon>Dechloromonas</taxon>
    </lineage>
</organism>
<dbReference type="EMBL" id="JAKLTN010000004">
    <property type="protein sequence ID" value="MCG2578669.1"/>
    <property type="molecule type" value="Genomic_DNA"/>
</dbReference>
<reference evidence="1" key="1">
    <citation type="submission" date="2022-01" db="EMBL/GenBank/DDBJ databases">
        <authorList>
            <person name="Jo J.-H."/>
            <person name="Im W.-T."/>
        </authorList>
    </citation>
    <scope>NUCLEOTIDE SEQUENCE</scope>
    <source>
        <strain evidence="1">XY25</strain>
    </source>
</reference>
<name>A0ABS9K673_9RHOO</name>
<evidence type="ECO:0000313" key="1">
    <source>
        <dbReference type="EMBL" id="MCG2578669.1"/>
    </source>
</evidence>
<proteinExistence type="predicted"/>
<comment type="caution">
    <text evidence="1">The sequence shown here is derived from an EMBL/GenBank/DDBJ whole genome shotgun (WGS) entry which is preliminary data.</text>
</comment>
<dbReference type="Proteomes" id="UP001165384">
    <property type="component" value="Unassembled WGS sequence"/>
</dbReference>
<keyword evidence="2" id="KW-1185">Reference proteome</keyword>
<gene>
    <name evidence="1" type="ORF">LZ012_16850</name>
</gene>
<protein>
    <submittedName>
        <fullName evidence="1">Uncharacterized protein</fullName>
    </submittedName>
</protein>
<dbReference type="RefSeq" id="WP_275712058.1">
    <property type="nucleotide sequence ID" value="NZ_JAKLTN010000004.1"/>
</dbReference>
<accession>A0ABS9K673</accession>
<sequence>MSGIVDGGTGCMHEAAIYMDLQSSILFFAPSGEKYLSRPWVLPAAMIENRDSTHPLRFSGLPHPAVAGSRGAPA</sequence>
<evidence type="ECO:0000313" key="2">
    <source>
        <dbReference type="Proteomes" id="UP001165384"/>
    </source>
</evidence>